<comment type="caution">
    <text evidence="1">The sequence shown here is derived from an EMBL/GenBank/DDBJ whole genome shotgun (WGS) entry which is preliminary data.</text>
</comment>
<name>A0A0G0E3V7_UNCC3</name>
<dbReference type="Proteomes" id="UP000034581">
    <property type="component" value="Unassembled WGS sequence"/>
</dbReference>
<gene>
    <name evidence="1" type="ORF">UR67_C0002G0135</name>
</gene>
<proteinExistence type="predicted"/>
<evidence type="ECO:0000313" key="2">
    <source>
        <dbReference type="Proteomes" id="UP000034581"/>
    </source>
</evidence>
<reference evidence="1 2" key="1">
    <citation type="journal article" date="2015" name="Nature">
        <title>rRNA introns, odd ribosomes, and small enigmatic genomes across a large radiation of phyla.</title>
        <authorList>
            <person name="Brown C.T."/>
            <person name="Hug L.A."/>
            <person name="Thomas B.C."/>
            <person name="Sharon I."/>
            <person name="Castelle C.J."/>
            <person name="Singh A."/>
            <person name="Wilkins M.J."/>
            <person name="Williams K.H."/>
            <person name="Banfield J.F."/>
        </authorList>
    </citation>
    <scope>NUCLEOTIDE SEQUENCE [LARGE SCALE GENOMIC DNA]</scope>
</reference>
<dbReference type="AlphaFoldDB" id="A0A0G0E3V7"/>
<protein>
    <submittedName>
        <fullName evidence="1">Uncharacterized protein</fullName>
    </submittedName>
</protein>
<sequence>MAKTTIDWLTLKKYYFSSETITVSMVSEKYDIPLGTVKDKASKEMWFEERKKRLKEIESSVLDSQDLSIYEVRNRQTKIIKNITDKLLSKLSETDFNGIDDYRLILAFVNLFKAEKELYPSILNEGIFLPKVGYLSSAEVANEIRQSPHKDEIAKCLDKAIELLSQNE</sequence>
<dbReference type="STRING" id="1618350.UR67_C0002G0135"/>
<accession>A0A0G0E3V7</accession>
<dbReference type="EMBL" id="LBQB01000002">
    <property type="protein sequence ID" value="KKP70015.1"/>
    <property type="molecule type" value="Genomic_DNA"/>
</dbReference>
<organism evidence="1 2">
    <name type="scientific">candidate division CPR3 bacterium GW2011_GWF2_35_18</name>
    <dbReference type="NCBI Taxonomy" id="1618350"/>
    <lineage>
        <taxon>Bacteria</taxon>
        <taxon>Bacteria division CPR3</taxon>
    </lineage>
</organism>
<evidence type="ECO:0000313" key="1">
    <source>
        <dbReference type="EMBL" id="KKP70015.1"/>
    </source>
</evidence>